<organism evidence="3 4">
    <name type="scientific">Nocardioides conyzicola</name>
    <dbReference type="NCBI Taxonomy" id="1651781"/>
    <lineage>
        <taxon>Bacteria</taxon>
        <taxon>Bacillati</taxon>
        <taxon>Actinomycetota</taxon>
        <taxon>Actinomycetes</taxon>
        <taxon>Propionibacteriales</taxon>
        <taxon>Nocardioidaceae</taxon>
        <taxon>Nocardioides</taxon>
    </lineage>
</organism>
<dbReference type="Pfam" id="PF08044">
    <property type="entry name" value="DUF1707"/>
    <property type="match status" value="1"/>
</dbReference>
<dbReference type="PANTHER" id="PTHR40763:SF4">
    <property type="entry name" value="DUF1707 DOMAIN-CONTAINING PROTEIN"/>
    <property type="match status" value="1"/>
</dbReference>
<name>A0ABP8Y547_9ACTN</name>
<sequence>MGWTGAVPHGGRVASYDDRVDKEFWASFSHDPRDAQYQSMRASDQDRGVVQQALTEGYADGRLDREEFDERMDRATQARTLGELAPIVSDLVAPTRLTPSRSGLAHATPDEIHRRAVAAWRSDVREAAAGFLIPSLICLVIWSLVMWGEFFWPGFVMLGTGINLLQTAIRRDDLIASHERKLERKQAKELGQPWKPNDKASE</sequence>
<evidence type="ECO:0000256" key="1">
    <source>
        <dbReference type="SAM" id="Phobius"/>
    </source>
</evidence>
<accession>A0ABP8Y547</accession>
<keyword evidence="1" id="KW-1133">Transmembrane helix</keyword>
<dbReference type="Proteomes" id="UP001499974">
    <property type="component" value="Unassembled WGS sequence"/>
</dbReference>
<reference evidence="4" key="1">
    <citation type="journal article" date="2019" name="Int. J. Syst. Evol. Microbiol.">
        <title>The Global Catalogue of Microorganisms (GCM) 10K type strain sequencing project: providing services to taxonomists for standard genome sequencing and annotation.</title>
        <authorList>
            <consortium name="The Broad Institute Genomics Platform"/>
            <consortium name="The Broad Institute Genome Sequencing Center for Infectious Disease"/>
            <person name="Wu L."/>
            <person name="Ma J."/>
        </authorList>
    </citation>
    <scope>NUCLEOTIDE SEQUENCE [LARGE SCALE GENOMIC DNA]</scope>
    <source>
        <strain evidence="4">JCM 18531</strain>
    </source>
</reference>
<proteinExistence type="predicted"/>
<comment type="caution">
    <text evidence="3">The sequence shown here is derived from an EMBL/GenBank/DDBJ whole genome shotgun (WGS) entry which is preliminary data.</text>
</comment>
<evidence type="ECO:0000313" key="3">
    <source>
        <dbReference type="EMBL" id="GAA4719680.1"/>
    </source>
</evidence>
<keyword evidence="1" id="KW-0812">Transmembrane</keyword>
<keyword evidence="4" id="KW-1185">Reference proteome</keyword>
<protein>
    <recommendedName>
        <fullName evidence="2">DUF1707 domain-containing protein</fullName>
    </recommendedName>
</protein>
<feature type="domain" description="DUF1707" evidence="2">
    <location>
        <begin position="40"/>
        <end position="91"/>
    </location>
</feature>
<dbReference type="InterPro" id="IPR012551">
    <property type="entry name" value="DUF1707_SHOCT-like"/>
</dbReference>
<feature type="transmembrane region" description="Helical" evidence="1">
    <location>
        <begin position="124"/>
        <end position="144"/>
    </location>
</feature>
<keyword evidence="1" id="KW-0472">Membrane</keyword>
<dbReference type="EMBL" id="BAABKM010000005">
    <property type="protein sequence ID" value="GAA4719680.1"/>
    <property type="molecule type" value="Genomic_DNA"/>
</dbReference>
<evidence type="ECO:0000259" key="2">
    <source>
        <dbReference type="Pfam" id="PF08044"/>
    </source>
</evidence>
<gene>
    <name evidence="3" type="ORF">GCM10023349_44650</name>
</gene>
<dbReference type="PANTHER" id="PTHR40763">
    <property type="entry name" value="MEMBRANE PROTEIN-RELATED"/>
    <property type="match status" value="1"/>
</dbReference>
<evidence type="ECO:0000313" key="4">
    <source>
        <dbReference type="Proteomes" id="UP001499974"/>
    </source>
</evidence>